<dbReference type="Pfam" id="PF00005">
    <property type="entry name" value="ABC_tran"/>
    <property type="match status" value="1"/>
</dbReference>
<dbReference type="RefSeq" id="WP_150497477.1">
    <property type="nucleotide sequence ID" value="NZ_BMFA01000013.1"/>
</dbReference>
<evidence type="ECO:0000256" key="1">
    <source>
        <dbReference type="ARBA" id="ARBA00005417"/>
    </source>
</evidence>
<dbReference type="Gene3D" id="3.40.50.300">
    <property type="entry name" value="P-loop containing nucleotide triphosphate hydrolases"/>
    <property type="match status" value="1"/>
</dbReference>
<dbReference type="CDD" id="cd03214">
    <property type="entry name" value="ABC_Iron-Siderophores_B12_Hemin"/>
    <property type="match status" value="1"/>
</dbReference>
<dbReference type="SUPFAM" id="SSF52540">
    <property type="entry name" value="P-loop containing nucleoside triphosphate hydrolases"/>
    <property type="match status" value="1"/>
</dbReference>
<keyword evidence="4 8" id="KW-0067">ATP-binding</keyword>
<evidence type="ECO:0000256" key="4">
    <source>
        <dbReference type="ARBA" id="ARBA00022840"/>
    </source>
</evidence>
<reference evidence="8" key="1">
    <citation type="journal article" date="2014" name="Int. J. Syst. Evol. Microbiol.">
        <title>Complete genome sequence of Corynebacterium casei LMG S-19264T (=DSM 44701T), isolated from a smear-ripened cheese.</title>
        <authorList>
            <consortium name="US DOE Joint Genome Institute (JGI-PGF)"/>
            <person name="Walter F."/>
            <person name="Albersmeier A."/>
            <person name="Kalinowski J."/>
            <person name="Ruckert C."/>
        </authorList>
    </citation>
    <scope>NUCLEOTIDE SEQUENCE</scope>
    <source>
        <strain evidence="8">CGMCC 1.12426</strain>
    </source>
</reference>
<dbReference type="SMART" id="SM00382">
    <property type="entry name" value="AAA"/>
    <property type="match status" value="1"/>
</dbReference>
<sequence length="275" mass="29462">MTKQLTFENLTVRLGGREIVHQISAAFAAGQVTAVVGANGAGKSTFLKAVTGELAFSGAAHLGTIDLAQADPATLAFLRGVLPQQTSLAFPLTVDEVVRLGQVVPEGSRWAQEARRRTALGRVGLAGFETRGYHDLSGGEQQRVQLARVLVQVWNPVDTAAGQPRWLFLDEPVSSLDVRHQIQIMEIARAYANAGGGVVAIMHDLNLTAHYADKIMVLKHGRMTAFGDMADVFQTTVLSEAYDHPVRVNAVPQDGIPFVLPIAQTLSAHSAPNGR</sequence>
<comment type="function">
    <text evidence="6">Part of the ABC transporter complex HmuTUV involved in hemin import. Responsible for energy coupling to the transport system.</text>
</comment>
<comment type="similarity">
    <text evidence="1">Belongs to the ABC transporter superfamily.</text>
</comment>
<name>A0A916TNL9_9HYPH</name>
<accession>A0A916TNL9</accession>
<keyword evidence="9" id="KW-1185">Reference proteome</keyword>
<gene>
    <name evidence="8" type="primary">hmuV</name>
    <name evidence="8" type="ORF">GCM10011316_35400</name>
</gene>
<feature type="domain" description="ABC transporter" evidence="7">
    <location>
        <begin position="5"/>
        <end position="245"/>
    </location>
</feature>
<evidence type="ECO:0000256" key="3">
    <source>
        <dbReference type="ARBA" id="ARBA00022741"/>
    </source>
</evidence>
<keyword evidence="3" id="KW-0547">Nucleotide-binding</keyword>
<organism evidence="8 9">
    <name type="scientific">Roseibium aquae</name>
    <dbReference type="NCBI Taxonomy" id="1323746"/>
    <lineage>
        <taxon>Bacteria</taxon>
        <taxon>Pseudomonadati</taxon>
        <taxon>Pseudomonadota</taxon>
        <taxon>Alphaproteobacteria</taxon>
        <taxon>Hyphomicrobiales</taxon>
        <taxon>Stappiaceae</taxon>
        <taxon>Roseibium</taxon>
    </lineage>
</organism>
<dbReference type="PANTHER" id="PTHR42794">
    <property type="entry name" value="HEMIN IMPORT ATP-BINDING PROTEIN HMUV"/>
    <property type="match status" value="1"/>
</dbReference>
<evidence type="ECO:0000256" key="5">
    <source>
        <dbReference type="ARBA" id="ARBA00022967"/>
    </source>
</evidence>
<evidence type="ECO:0000313" key="9">
    <source>
        <dbReference type="Proteomes" id="UP000605148"/>
    </source>
</evidence>
<evidence type="ECO:0000256" key="2">
    <source>
        <dbReference type="ARBA" id="ARBA00022448"/>
    </source>
</evidence>
<protein>
    <submittedName>
        <fullName evidence="8">Hemin import ATP-binding protein HmuV</fullName>
    </submittedName>
</protein>
<dbReference type="GO" id="GO:0016887">
    <property type="term" value="F:ATP hydrolysis activity"/>
    <property type="evidence" value="ECO:0007669"/>
    <property type="project" value="InterPro"/>
</dbReference>
<evidence type="ECO:0000259" key="7">
    <source>
        <dbReference type="PROSITE" id="PS50893"/>
    </source>
</evidence>
<proteinExistence type="inferred from homology"/>
<dbReference type="GO" id="GO:0005524">
    <property type="term" value="F:ATP binding"/>
    <property type="evidence" value="ECO:0007669"/>
    <property type="project" value="UniProtKB-KW"/>
</dbReference>
<dbReference type="EMBL" id="BMFA01000013">
    <property type="protein sequence ID" value="GGB60279.1"/>
    <property type="molecule type" value="Genomic_DNA"/>
</dbReference>
<dbReference type="PANTHER" id="PTHR42794:SF1">
    <property type="entry name" value="HEMIN IMPORT ATP-BINDING PROTEIN HMUV"/>
    <property type="match status" value="1"/>
</dbReference>
<dbReference type="OrthoDB" id="9805601at2"/>
<dbReference type="AlphaFoldDB" id="A0A916TNL9"/>
<dbReference type="InterPro" id="IPR027417">
    <property type="entry name" value="P-loop_NTPase"/>
</dbReference>
<dbReference type="PROSITE" id="PS00211">
    <property type="entry name" value="ABC_TRANSPORTER_1"/>
    <property type="match status" value="1"/>
</dbReference>
<keyword evidence="5" id="KW-1278">Translocase</keyword>
<dbReference type="InterPro" id="IPR003593">
    <property type="entry name" value="AAA+_ATPase"/>
</dbReference>
<keyword evidence="2" id="KW-0813">Transport</keyword>
<comment type="caution">
    <text evidence="8">The sequence shown here is derived from an EMBL/GenBank/DDBJ whole genome shotgun (WGS) entry which is preliminary data.</text>
</comment>
<dbReference type="InterPro" id="IPR017871">
    <property type="entry name" value="ABC_transporter-like_CS"/>
</dbReference>
<dbReference type="InterPro" id="IPR003439">
    <property type="entry name" value="ABC_transporter-like_ATP-bd"/>
</dbReference>
<dbReference type="Proteomes" id="UP000605148">
    <property type="component" value="Unassembled WGS sequence"/>
</dbReference>
<evidence type="ECO:0000256" key="6">
    <source>
        <dbReference type="ARBA" id="ARBA00037066"/>
    </source>
</evidence>
<evidence type="ECO:0000313" key="8">
    <source>
        <dbReference type="EMBL" id="GGB60279.1"/>
    </source>
</evidence>
<dbReference type="PROSITE" id="PS50893">
    <property type="entry name" value="ABC_TRANSPORTER_2"/>
    <property type="match status" value="1"/>
</dbReference>
<reference evidence="8" key="2">
    <citation type="submission" date="2020-09" db="EMBL/GenBank/DDBJ databases">
        <authorList>
            <person name="Sun Q."/>
            <person name="Zhou Y."/>
        </authorList>
    </citation>
    <scope>NUCLEOTIDE SEQUENCE</scope>
    <source>
        <strain evidence="8">CGMCC 1.12426</strain>
    </source>
</reference>
<dbReference type="NCBIfam" id="NF010068">
    <property type="entry name" value="PRK13548.1"/>
    <property type="match status" value="1"/>
</dbReference>